<dbReference type="AlphaFoldDB" id="A0A9P8V9D7"/>
<feature type="transmembrane region" description="Helical" evidence="2">
    <location>
        <begin position="133"/>
        <end position="157"/>
    </location>
</feature>
<sequence length="235" mass="25725">MATDFKGLTTNTPPAMPFWWFIVQIVTCVLGLGMFIVACYCIHVLPGGGPQAFLLFDALMIWAVVGGFLAIQRFQPSLYYRIGFVASYALLIIFVLAAWAWSASTAGPFLSYSDSLSLFLGDDYGNPWKGLGAGLAVGAAIGAVVWVLLIVSLVFFVMHCLRDGGDGIAAPRSDAEMGAVKVEQPAVAPQQTYEADPNQQYQQYPPQQQQPQQYPPQQQQPQQYPPQQHQGPYQS</sequence>
<evidence type="ECO:0008006" key="5">
    <source>
        <dbReference type="Google" id="ProtNLM"/>
    </source>
</evidence>
<proteinExistence type="predicted"/>
<evidence type="ECO:0000313" key="4">
    <source>
        <dbReference type="Proteomes" id="UP000770015"/>
    </source>
</evidence>
<evidence type="ECO:0000256" key="2">
    <source>
        <dbReference type="SAM" id="Phobius"/>
    </source>
</evidence>
<feature type="compositionally biased region" description="Low complexity" evidence="1">
    <location>
        <begin position="199"/>
        <end position="235"/>
    </location>
</feature>
<comment type="caution">
    <text evidence="3">The sequence shown here is derived from an EMBL/GenBank/DDBJ whole genome shotgun (WGS) entry which is preliminary data.</text>
</comment>
<keyword evidence="2" id="KW-1133">Transmembrane helix</keyword>
<dbReference type="PANTHER" id="PTHR37451:SF4">
    <property type="entry name" value="MARVEL DOMAIN-CONTAINING PROTEIN"/>
    <property type="match status" value="1"/>
</dbReference>
<name>A0A9P8V9D7_9PEZI</name>
<reference evidence="3" key="1">
    <citation type="journal article" date="2021" name="Nat. Commun.">
        <title>Genetic determinants of endophytism in the Arabidopsis root mycobiome.</title>
        <authorList>
            <person name="Mesny F."/>
            <person name="Miyauchi S."/>
            <person name="Thiergart T."/>
            <person name="Pickel B."/>
            <person name="Atanasova L."/>
            <person name="Karlsson M."/>
            <person name="Huettel B."/>
            <person name="Barry K.W."/>
            <person name="Haridas S."/>
            <person name="Chen C."/>
            <person name="Bauer D."/>
            <person name="Andreopoulos W."/>
            <person name="Pangilinan J."/>
            <person name="LaButti K."/>
            <person name="Riley R."/>
            <person name="Lipzen A."/>
            <person name="Clum A."/>
            <person name="Drula E."/>
            <person name="Henrissat B."/>
            <person name="Kohler A."/>
            <person name="Grigoriev I.V."/>
            <person name="Martin F.M."/>
            <person name="Hacquard S."/>
        </authorList>
    </citation>
    <scope>NUCLEOTIDE SEQUENCE</scope>
    <source>
        <strain evidence="3">MPI-SDFR-AT-0117</strain>
    </source>
</reference>
<protein>
    <recommendedName>
        <fullName evidence="5">MARVEL domain-containing protein</fullName>
    </recommendedName>
</protein>
<evidence type="ECO:0000313" key="3">
    <source>
        <dbReference type="EMBL" id="KAH6685703.1"/>
    </source>
</evidence>
<feature type="region of interest" description="Disordered" evidence="1">
    <location>
        <begin position="185"/>
        <end position="235"/>
    </location>
</feature>
<keyword evidence="2" id="KW-0812">Transmembrane</keyword>
<accession>A0A9P8V9D7</accession>
<feature type="transmembrane region" description="Helical" evidence="2">
    <location>
        <begin position="78"/>
        <end position="101"/>
    </location>
</feature>
<keyword evidence="4" id="KW-1185">Reference proteome</keyword>
<dbReference type="EMBL" id="JAGSXJ010000014">
    <property type="protein sequence ID" value="KAH6685703.1"/>
    <property type="molecule type" value="Genomic_DNA"/>
</dbReference>
<dbReference type="PANTHER" id="PTHR37451">
    <property type="entry name" value="MARVEL DOMAIN"/>
    <property type="match status" value="1"/>
</dbReference>
<evidence type="ECO:0000256" key="1">
    <source>
        <dbReference type="SAM" id="MobiDB-lite"/>
    </source>
</evidence>
<keyword evidence="2" id="KW-0472">Membrane</keyword>
<feature type="transmembrane region" description="Helical" evidence="2">
    <location>
        <begin position="18"/>
        <end position="45"/>
    </location>
</feature>
<feature type="transmembrane region" description="Helical" evidence="2">
    <location>
        <begin position="51"/>
        <end position="71"/>
    </location>
</feature>
<dbReference type="OrthoDB" id="5223409at2759"/>
<dbReference type="Proteomes" id="UP000770015">
    <property type="component" value="Unassembled WGS sequence"/>
</dbReference>
<gene>
    <name evidence="3" type="ORF">F5X68DRAFT_16444</name>
</gene>
<organism evidence="3 4">
    <name type="scientific">Plectosphaerella plurivora</name>
    <dbReference type="NCBI Taxonomy" id="936078"/>
    <lineage>
        <taxon>Eukaryota</taxon>
        <taxon>Fungi</taxon>
        <taxon>Dikarya</taxon>
        <taxon>Ascomycota</taxon>
        <taxon>Pezizomycotina</taxon>
        <taxon>Sordariomycetes</taxon>
        <taxon>Hypocreomycetidae</taxon>
        <taxon>Glomerellales</taxon>
        <taxon>Plectosphaerellaceae</taxon>
        <taxon>Plectosphaerella</taxon>
    </lineage>
</organism>